<feature type="transmembrane region" description="Helical" evidence="7">
    <location>
        <begin position="161"/>
        <end position="180"/>
    </location>
</feature>
<evidence type="ECO:0000256" key="5">
    <source>
        <dbReference type="ARBA" id="ARBA00022989"/>
    </source>
</evidence>
<evidence type="ECO:0000259" key="8">
    <source>
        <dbReference type="PROSITE" id="PS50893"/>
    </source>
</evidence>
<feature type="transmembrane region" description="Helical" evidence="7">
    <location>
        <begin position="135"/>
        <end position="155"/>
    </location>
</feature>
<dbReference type="RefSeq" id="WP_344682056.1">
    <property type="nucleotide sequence ID" value="NZ_BAAAUX010000016.1"/>
</dbReference>
<evidence type="ECO:0000259" key="9">
    <source>
        <dbReference type="PROSITE" id="PS50929"/>
    </source>
</evidence>
<dbReference type="CDD" id="cd18584">
    <property type="entry name" value="ABC_6TM_AarD_CydD"/>
    <property type="match status" value="1"/>
</dbReference>
<feature type="transmembrane region" description="Helical" evidence="7">
    <location>
        <begin position="20"/>
        <end position="45"/>
    </location>
</feature>
<keyword evidence="11" id="KW-1185">Reference proteome</keyword>
<accession>A0ABN3VG18</accession>
<dbReference type="InterPro" id="IPR011527">
    <property type="entry name" value="ABC1_TM_dom"/>
</dbReference>
<feature type="domain" description="ABC transporter" evidence="8">
    <location>
        <begin position="334"/>
        <end position="564"/>
    </location>
</feature>
<organism evidence="10 11">
    <name type="scientific">Saccharopolyspora taberi</name>
    <dbReference type="NCBI Taxonomy" id="60895"/>
    <lineage>
        <taxon>Bacteria</taxon>
        <taxon>Bacillati</taxon>
        <taxon>Actinomycetota</taxon>
        <taxon>Actinomycetes</taxon>
        <taxon>Pseudonocardiales</taxon>
        <taxon>Pseudonocardiaceae</taxon>
        <taxon>Saccharopolyspora</taxon>
    </lineage>
</organism>
<feature type="transmembrane region" description="Helical" evidence="7">
    <location>
        <begin position="51"/>
        <end position="74"/>
    </location>
</feature>
<evidence type="ECO:0000313" key="11">
    <source>
        <dbReference type="Proteomes" id="UP001500979"/>
    </source>
</evidence>
<feature type="domain" description="ABC transmembrane type-1" evidence="9">
    <location>
        <begin position="23"/>
        <end position="303"/>
    </location>
</feature>
<feature type="transmembrane region" description="Helical" evidence="7">
    <location>
        <begin position="240"/>
        <end position="262"/>
    </location>
</feature>
<comment type="subcellular location">
    <subcellularLocation>
        <location evidence="1">Cell membrane</location>
        <topology evidence="1">Multi-pass membrane protein</topology>
    </subcellularLocation>
</comment>
<name>A0ABN3VG18_9PSEU</name>
<evidence type="ECO:0000256" key="7">
    <source>
        <dbReference type="SAM" id="Phobius"/>
    </source>
</evidence>
<evidence type="ECO:0000256" key="3">
    <source>
        <dbReference type="ARBA" id="ARBA00022741"/>
    </source>
</evidence>
<keyword evidence="6 7" id="KW-0472">Membrane</keyword>
<dbReference type="PANTHER" id="PTHR24221:SF590">
    <property type="entry name" value="COMPONENT LINKED WITH THE ASSEMBLY OF CYTOCHROME' TRANSPORT TRANSMEMBRANE ATP-BINDING PROTEIN ABC TRANSPORTER CYDD-RELATED"/>
    <property type="match status" value="1"/>
</dbReference>
<dbReference type="Pfam" id="PF00005">
    <property type="entry name" value="ABC_tran"/>
    <property type="match status" value="1"/>
</dbReference>
<dbReference type="Pfam" id="PF00664">
    <property type="entry name" value="ABC_membrane"/>
    <property type="match status" value="1"/>
</dbReference>
<dbReference type="InterPro" id="IPR027417">
    <property type="entry name" value="P-loop_NTPase"/>
</dbReference>
<dbReference type="SUPFAM" id="SSF52540">
    <property type="entry name" value="P-loop containing nucleoside triphosphate hydrolases"/>
    <property type="match status" value="1"/>
</dbReference>
<keyword evidence="4" id="KW-0067">ATP-binding</keyword>
<dbReference type="Proteomes" id="UP001500979">
    <property type="component" value="Unassembled WGS sequence"/>
</dbReference>
<dbReference type="PROSITE" id="PS50893">
    <property type="entry name" value="ABC_TRANSPORTER_2"/>
    <property type="match status" value="1"/>
</dbReference>
<gene>
    <name evidence="10" type="ORF">GCM10010470_41040</name>
</gene>
<sequence length="566" mass="60013">MKPTERRLLREIPALRSHLLTNAVLAVLAAALVIGQASLLTGVLADGFGGVLPMPLLLAQILALAGIVALRALLGWGCTALAQRAAAAVKANLRGRVLARTQRLGPVRLAGERHGELTTLVTRGLNALDPYFTGYLPKMVGSMITPLAVIGWLALVDWASALIIVVTLPLIPVFGALVGAHTKHRTARQWGLLSRLGGHFLDVVAGLPTLRAFGRAHAQADVVHEMADAHRGATMRTLRVAFLSSLVLELVATLSVALVAVPVGLRLMAGEVDLHTALLVLFLAPEAYLPLRAAGAAFHESAEGIAVAERTFAVLDSEEDEPRGSARPAEVTDVRLERVSVRYPARDSAVLSEVDLHVGEGERVALVGPSGAGKSTLLSLLLGFVPAESGRVLVGGTDLSEVDIESWRSRLAWVPQRPHLFAASVADNIRLGRPDASMEEVREAARAAGAEEFIDGLPRGFDTLLGERGTGVSTGQRQRIAIARAFVRDAPLLLLDEPTAHLDPHSESVVAEASARLMAGRTAIVIAHRPALLHHVDRIVRVSGGRVREFTGHEPAGGPVLLDSRS</sequence>
<dbReference type="InterPro" id="IPR036640">
    <property type="entry name" value="ABC1_TM_sf"/>
</dbReference>
<proteinExistence type="predicted"/>
<keyword evidence="3" id="KW-0547">Nucleotide-binding</keyword>
<dbReference type="InterPro" id="IPR014216">
    <property type="entry name" value="ABC_transptr_CydD"/>
</dbReference>
<dbReference type="Gene3D" id="3.40.50.300">
    <property type="entry name" value="P-loop containing nucleotide triphosphate hydrolases"/>
    <property type="match status" value="1"/>
</dbReference>
<dbReference type="NCBIfam" id="TIGR02857">
    <property type="entry name" value="CydD"/>
    <property type="match status" value="1"/>
</dbReference>
<dbReference type="InterPro" id="IPR039421">
    <property type="entry name" value="Type_1_exporter"/>
</dbReference>
<dbReference type="PANTHER" id="PTHR24221">
    <property type="entry name" value="ATP-BINDING CASSETTE SUB-FAMILY B"/>
    <property type="match status" value="1"/>
</dbReference>
<evidence type="ECO:0008006" key="12">
    <source>
        <dbReference type="Google" id="ProtNLM"/>
    </source>
</evidence>
<reference evidence="10 11" key="1">
    <citation type="journal article" date="2019" name="Int. J. Syst. Evol. Microbiol.">
        <title>The Global Catalogue of Microorganisms (GCM) 10K type strain sequencing project: providing services to taxonomists for standard genome sequencing and annotation.</title>
        <authorList>
            <consortium name="The Broad Institute Genomics Platform"/>
            <consortium name="The Broad Institute Genome Sequencing Center for Infectious Disease"/>
            <person name="Wu L."/>
            <person name="Ma J."/>
        </authorList>
    </citation>
    <scope>NUCLEOTIDE SEQUENCE [LARGE SCALE GENOMIC DNA]</scope>
    <source>
        <strain evidence="10 11">JCM 9383</strain>
    </source>
</reference>
<protein>
    <recommendedName>
        <fullName evidence="12">Thiol reductant ABC exporter subunit CydD</fullName>
    </recommendedName>
</protein>
<dbReference type="InterPro" id="IPR003439">
    <property type="entry name" value="ABC_transporter-like_ATP-bd"/>
</dbReference>
<dbReference type="PROSITE" id="PS50929">
    <property type="entry name" value="ABC_TM1F"/>
    <property type="match status" value="1"/>
</dbReference>
<dbReference type="EMBL" id="BAAAUX010000016">
    <property type="protein sequence ID" value="GAA2801790.1"/>
    <property type="molecule type" value="Genomic_DNA"/>
</dbReference>
<evidence type="ECO:0000256" key="1">
    <source>
        <dbReference type="ARBA" id="ARBA00004651"/>
    </source>
</evidence>
<dbReference type="SMART" id="SM00382">
    <property type="entry name" value="AAA"/>
    <property type="match status" value="1"/>
</dbReference>
<keyword evidence="2 7" id="KW-0812">Transmembrane</keyword>
<comment type="caution">
    <text evidence="10">The sequence shown here is derived from an EMBL/GenBank/DDBJ whole genome shotgun (WGS) entry which is preliminary data.</text>
</comment>
<keyword evidence="5 7" id="KW-1133">Transmembrane helix</keyword>
<dbReference type="InterPro" id="IPR003593">
    <property type="entry name" value="AAA+_ATPase"/>
</dbReference>
<dbReference type="Gene3D" id="1.20.1560.10">
    <property type="entry name" value="ABC transporter type 1, transmembrane domain"/>
    <property type="match status" value="1"/>
</dbReference>
<evidence type="ECO:0000256" key="6">
    <source>
        <dbReference type="ARBA" id="ARBA00023136"/>
    </source>
</evidence>
<dbReference type="SUPFAM" id="SSF90123">
    <property type="entry name" value="ABC transporter transmembrane region"/>
    <property type="match status" value="1"/>
</dbReference>
<evidence type="ECO:0000256" key="2">
    <source>
        <dbReference type="ARBA" id="ARBA00022692"/>
    </source>
</evidence>
<evidence type="ECO:0000256" key="4">
    <source>
        <dbReference type="ARBA" id="ARBA00022840"/>
    </source>
</evidence>
<evidence type="ECO:0000313" key="10">
    <source>
        <dbReference type="EMBL" id="GAA2801790.1"/>
    </source>
</evidence>